<feature type="binding site" description="via carbamate group" evidence="4">
    <location>
        <position position="146"/>
    </location>
    <ligand>
        <name>Zn(2+)</name>
        <dbReference type="ChEBI" id="CHEBI:29105"/>
        <label>2</label>
    </ligand>
</feature>
<comment type="cofactor">
    <cofactor evidence="4">
        <name>a divalent metal cation</name>
        <dbReference type="ChEBI" id="CHEBI:60240"/>
    </cofactor>
    <text evidence="4">Binds 2 divalent metal cations per subunit.</text>
</comment>
<proteinExistence type="inferred from homology"/>
<comment type="caution">
    <text evidence="6">The sequence shown here is derived from an EMBL/GenBank/DDBJ whole genome shotgun (WGS) entry which is preliminary data.</text>
</comment>
<reference evidence="6 7" key="1">
    <citation type="submission" date="2020-08" db="EMBL/GenBank/DDBJ databases">
        <title>Genomic Encyclopedia of Type Strains, Phase III (KMG-III): the genomes of soil and plant-associated and newly described type strains.</title>
        <authorList>
            <person name="Whitman W."/>
        </authorList>
    </citation>
    <scope>NUCLEOTIDE SEQUENCE [LARGE SCALE GENOMIC DNA]</scope>
    <source>
        <strain evidence="6 7">CECT 5862</strain>
    </source>
</reference>
<dbReference type="EMBL" id="JACHXK010000006">
    <property type="protein sequence ID" value="MBB3111046.1"/>
    <property type="molecule type" value="Genomic_DNA"/>
</dbReference>
<dbReference type="RefSeq" id="WP_246427670.1">
    <property type="nucleotide sequence ID" value="NZ_JACHXK010000006.1"/>
</dbReference>
<feature type="modified residue" description="N6-carboxylysine" evidence="3 5">
    <location>
        <position position="146"/>
    </location>
</feature>
<dbReference type="Pfam" id="PF02126">
    <property type="entry name" value="PTE"/>
    <property type="match status" value="1"/>
</dbReference>
<keyword evidence="1 4" id="KW-0479">Metal-binding</keyword>
<evidence type="ECO:0000313" key="7">
    <source>
        <dbReference type="Proteomes" id="UP000570361"/>
    </source>
</evidence>
<organism evidence="6 7">
    <name type="scientific">Paenibacillus phyllosphaerae</name>
    <dbReference type="NCBI Taxonomy" id="274593"/>
    <lineage>
        <taxon>Bacteria</taxon>
        <taxon>Bacillati</taxon>
        <taxon>Bacillota</taxon>
        <taxon>Bacilli</taxon>
        <taxon>Bacillales</taxon>
        <taxon>Paenibacillaceae</taxon>
        <taxon>Paenibacillus</taxon>
    </lineage>
</organism>
<name>A0A7W5AZC5_9BACL</name>
<keyword evidence="7" id="KW-1185">Reference proteome</keyword>
<evidence type="ECO:0000256" key="2">
    <source>
        <dbReference type="ARBA" id="ARBA00022801"/>
    </source>
</evidence>
<feature type="binding site" evidence="4">
    <location>
        <position position="21"/>
    </location>
    <ligand>
        <name>Zn(2+)</name>
        <dbReference type="ChEBI" id="CHEBI:29105"/>
        <label>1</label>
    </ligand>
</feature>
<dbReference type="PROSITE" id="PS51347">
    <property type="entry name" value="PHOSPHOTRIESTERASE_2"/>
    <property type="match status" value="1"/>
</dbReference>
<gene>
    <name evidence="6" type="ORF">FHS18_003114</name>
</gene>
<dbReference type="AlphaFoldDB" id="A0A7W5AZC5"/>
<dbReference type="PANTHER" id="PTHR10819">
    <property type="entry name" value="PHOSPHOTRIESTERASE-RELATED"/>
    <property type="match status" value="1"/>
</dbReference>
<comment type="similarity">
    <text evidence="5">Belongs to the metallo-dependent hydrolases superfamily. Phosphotriesterase family.</text>
</comment>
<dbReference type="InterPro" id="IPR001559">
    <property type="entry name" value="Phosphotriesterase"/>
</dbReference>
<dbReference type="SUPFAM" id="SSF51556">
    <property type="entry name" value="Metallo-dependent hydrolases"/>
    <property type="match status" value="1"/>
</dbReference>
<protein>
    <submittedName>
        <fullName evidence="6">Phosphotriesterase-related protein</fullName>
    </submittedName>
</protein>
<dbReference type="PANTHER" id="PTHR10819:SF3">
    <property type="entry name" value="PHOSPHOTRIESTERASE-RELATED PROTEIN"/>
    <property type="match status" value="1"/>
</dbReference>
<evidence type="ECO:0000256" key="5">
    <source>
        <dbReference type="PROSITE-ProRule" id="PRU00679"/>
    </source>
</evidence>
<dbReference type="Proteomes" id="UP000570361">
    <property type="component" value="Unassembled WGS sequence"/>
</dbReference>
<feature type="binding site" evidence="4">
    <location>
        <position position="179"/>
    </location>
    <ligand>
        <name>Zn(2+)</name>
        <dbReference type="ChEBI" id="CHEBI:29105"/>
        <label>2</label>
    </ligand>
</feature>
<dbReference type="GO" id="GO:0016787">
    <property type="term" value="F:hydrolase activity"/>
    <property type="evidence" value="ECO:0007669"/>
    <property type="project" value="UniProtKB-KW"/>
</dbReference>
<keyword evidence="2" id="KW-0378">Hydrolase</keyword>
<feature type="binding site" evidence="4">
    <location>
        <position position="265"/>
    </location>
    <ligand>
        <name>Zn(2+)</name>
        <dbReference type="ChEBI" id="CHEBI:29105"/>
        <label>1</label>
    </ligand>
</feature>
<sequence>MNIQTVRGLLPQEKLGFCHSHEHLFLAQGHPATVNPDLRIDDYALTVQELLAFREAGGEAIIDAQPLGSGRMESELIRASEETGIHIVASTGFHKLLLYDEGHWIHRYTTEELRDVFTSELTTGMFVGTDASDPGQRITGKAGIIKTAVDAERMRDPDKRWFEAAADAAKATGATLLCHIESAEQAEWLCDYYESHGIAPEKIVICHLDRKLDRPEVHRKLADRGIYLEYDTIGRYKYHSDEAEAKWISGMLESGHEDRLLLGLDTTRARLRSYGGAIGLTHMAMVFLPMLREFGATEKQIRKMMIDNPAQAFVLGK</sequence>
<evidence type="ECO:0000256" key="3">
    <source>
        <dbReference type="PIRSR" id="PIRSR601559-50"/>
    </source>
</evidence>
<evidence type="ECO:0000256" key="4">
    <source>
        <dbReference type="PIRSR" id="PIRSR601559-51"/>
    </source>
</evidence>
<evidence type="ECO:0000313" key="6">
    <source>
        <dbReference type="EMBL" id="MBB3111046.1"/>
    </source>
</evidence>
<dbReference type="GO" id="GO:0008270">
    <property type="term" value="F:zinc ion binding"/>
    <property type="evidence" value="ECO:0007669"/>
    <property type="project" value="InterPro"/>
</dbReference>
<feature type="binding site" evidence="4">
    <location>
        <position position="207"/>
    </location>
    <ligand>
        <name>Zn(2+)</name>
        <dbReference type="ChEBI" id="CHEBI:29105"/>
        <label>2</label>
    </ligand>
</feature>
<feature type="binding site" evidence="4">
    <location>
        <position position="23"/>
    </location>
    <ligand>
        <name>Zn(2+)</name>
        <dbReference type="ChEBI" id="CHEBI:29105"/>
        <label>1</label>
    </ligand>
</feature>
<evidence type="ECO:0000256" key="1">
    <source>
        <dbReference type="ARBA" id="ARBA00022723"/>
    </source>
</evidence>
<feature type="binding site" description="via carbamate group" evidence="4">
    <location>
        <position position="146"/>
    </location>
    <ligand>
        <name>Zn(2+)</name>
        <dbReference type="ChEBI" id="CHEBI:29105"/>
        <label>1</label>
    </ligand>
</feature>
<dbReference type="PIRSF" id="PIRSF016839">
    <property type="entry name" value="PhP"/>
    <property type="match status" value="1"/>
</dbReference>
<dbReference type="Gene3D" id="3.20.20.140">
    <property type="entry name" value="Metal-dependent hydrolases"/>
    <property type="match status" value="1"/>
</dbReference>
<dbReference type="InterPro" id="IPR032466">
    <property type="entry name" value="Metal_Hydrolase"/>
</dbReference>
<accession>A0A7W5AZC5</accession>